<comment type="subcellular location">
    <subcellularLocation>
        <location evidence="2">Membrane</location>
    </subcellularLocation>
</comment>
<dbReference type="SUPFAM" id="SSF158472">
    <property type="entry name" value="HAMP domain-like"/>
    <property type="match status" value="1"/>
</dbReference>
<evidence type="ECO:0000256" key="7">
    <source>
        <dbReference type="ARBA" id="ARBA00023012"/>
    </source>
</evidence>
<dbReference type="Gene3D" id="6.10.340.10">
    <property type="match status" value="1"/>
</dbReference>
<feature type="domain" description="HAMP" evidence="10">
    <location>
        <begin position="225"/>
        <end position="278"/>
    </location>
</feature>
<evidence type="ECO:0000313" key="12">
    <source>
        <dbReference type="Proteomes" id="UP000483018"/>
    </source>
</evidence>
<dbReference type="Pfam" id="PF02518">
    <property type="entry name" value="HATPase_c"/>
    <property type="match status" value="1"/>
</dbReference>
<evidence type="ECO:0000256" key="2">
    <source>
        <dbReference type="ARBA" id="ARBA00004370"/>
    </source>
</evidence>
<dbReference type="SMART" id="SM00387">
    <property type="entry name" value="HATPase_c"/>
    <property type="match status" value="1"/>
</dbReference>
<evidence type="ECO:0000256" key="5">
    <source>
        <dbReference type="ARBA" id="ARBA00022679"/>
    </source>
</evidence>
<evidence type="ECO:0000256" key="4">
    <source>
        <dbReference type="ARBA" id="ARBA00022553"/>
    </source>
</evidence>
<keyword evidence="5" id="KW-0808">Transferase</keyword>
<dbReference type="InterPro" id="IPR005467">
    <property type="entry name" value="His_kinase_dom"/>
</dbReference>
<evidence type="ECO:0000259" key="10">
    <source>
        <dbReference type="PROSITE" id="PS50885"/>
    </source>
</evidence>
<dbReference type="Proteomes" id="UP000483018">
    <property type="component" value="Unassembled WGS sequence"/>
</dbReference>
<name>A0A7C8LDD0_9FIRM</name>
<dbReference type="InterPro" id="IPR003594">
    <property type="entry name" value="HATPase_dom"/>
</dbReference>
<dbReference type="CDD" id="cd06225">
    <property type="entry name" value="HAMP"/>
    <property type="match status" value="1"/>
</dbReference>
<keyword evidence="6" id="KW-0418">Kinase</keyword>
<sequence>MTMSKSILLIRKKRSTLRMEKSKHFPKNKIRTRLILCFLITTTLMGITNIYVYMNVNTIMKKVDTIYVSNINLNELSTLLNNVESSIEAYLLTNSSDNLASYFNNFEKLKLKSEELNSKIIDDETALLEKNIKSMIETYMDVTDKAVKEKRARNVNRYALSYKEAVKLYGYINEYITKLNNIRFQNNTKQYIVAASNLKYIEFLNFTIIILTIVLNIILILLITYKITKPIIELSNAADRIAEGNFDVREVRVESDDEIGVMALAFNTMVKSIKNYISEIQQKAELEGKLKEQELQNLSMKTYLKEAQLRSFQSQIDPHFLYNTLNAGVQLAIMEEADRTGEFIENVAELFRYTTRKSGKTATLGEEINHVENYIYILKTRFSSRLKYEKEIDESLYNLVLPSMLLQPIVENAFVHGLDQLGAGNTIKITVKRKVDRAEICISDNGTGMSEEEIQKVMNKRWDEKAEGGIGISNVINRISLFYGAADLFEIKSEGKGKGTQMYIYIPLDGEGEKLA</sequence>
<evidence type="ECO:0000313" key="11">
    <source>
        <dbReference type="EMBL" id="KAE9630685.1"/>
    </source>
</evidence>
<evidence type="ECO:0000259" key="9">
    <source>
        <dbReference type="PROSITE" id="PS50109"/>
    </source>
</evidence>
<dbReference type="InterPro" id="IPR036890">
    <property type="entry name" value="HATPase_C_sf"/>
</dbReference>
<accession>A0A7C8LDD0</accession>
<evidence type="ECO:0000256" key="1">
    <source>
        <dbReference type="ARBA" id="ARBA00000085"/>
    </source>
</evidence>
<dbReference type="EC" id="2.7.13.3" evidence="3"/>
<dbReference type="GO" id="GO:0016020">
    <property type="term" value="C:membrane"/>
    <property type="evidence" value="ECO:0007669"/>
    <property type="project" value="UniProtKB-SubCell"/>
</dbReference>
<evidence type="ECO:0000256" key="6">
    <source>
        <dbReference type="ARBA" id="ARBA00022777"/>
    </source>
</evidence>
<keyword evidence="7" id="KW-0902">Two-component regulatory system</keyword>
<dbReference type="InterPro" id="IPR003660">
    <property type="entry name" value="HAMP_dom"/>
</dbReference>
<comment type="caution">
    <text evidence="11">The sequence shown here is derived from an EMBL/GenBank/DDBJ whole genome shotgun (WGS) entry which is preliminary data.</text>
</comment>
<proteinExistence type="predicted"/>
<dbReference type="Pfam" id="PF00672">
    <property type="entry name" value="HAMP"/>
    <property type="match status" value="1"/>
</dbReference>
<feature type="domain" description="Histidine kinase" evidence="9">
    <location>
        <begin position="333"/>
        <end position="510"/>
    </location>
</feature>
<keyword evidence="12" id="KW-1185">Reference proteome</keyword>
<evidence type="ECO:0000256" key="3">
    <source>
        <dbReference type="ARBA" id="ARBA00012438"/>
    </source>
</evidence>
<dbReference type="GO" id="GO:0000155">
    <property type="term" value="F:phosphorelay sensor kinase activity"/>
    <property type="evidence" value="ECO:0007669"/>
    <property type="project" value="InterPro"/>
</dbReference>
<dbReference type="PROSITE" id="PS50885">
    <property type="entry name" value="HAMP"/>
    <property type="match status" value="1"/>
</dbReference>
<feature type="transmembrane region" description="Helical" evidence="8">
    <location>
        <begin position="203"/>
        <end position="225"/>
    </location>
</feature>
<dbReference type="EMBL" id="WSLF01000014">
    <property type="protein sequence ID" value="KAE9630685.1"/>
    <property type="molecule type" value="Genomic_DNA"/>
</dbReference>
<dbReference type="Pfam" id="PF06580">
    <property type="entry name" value="His_kinase"/>
    <property type="match status" value="1"/>
</dbReference>
<keyword evidence="8" id="KW-0472">Membrane</keyword>
<dbReference type="PANTHER" id="PTHR34220:SF7">
    <property type="entry name" value="SENSOR HISTIDINE KINASE YPDA"/>
    <property type="match status" value="1"/>
</dbReference>
<dbReference type="Gene3D" id="3.30.565.10">
    <property type="entry name" value="Histidine kinase-like ATPase, C-terminal domain"/>
    <property type="match status" value="1"/>
</dbReference>
<reference evidence="11 12" key="1">
    <citation type="submission" date="2019-12" db="EMBL/GenBank/DDBJ databases">
        <title>Defluviitalea raffinosedens, isolated from a biogas fermenter, genome sequencing and characterization.</title>
        <authorList>
            <person name="Rettenmaier R."/>
            <person name="Schneider M."/>
            <person name="Neuhaus K."/>
            <person name="Liebl W."/>
            <person name="Zverlov V."/>
        </authorList>
    </citation>
    <scope>NUCLEOTIDE SEQUENCE [LARGE SCALE GENOMIC DNA]</scope>
    <source>
        <strain evidence="11 12">249c-K6</strain>
    </source>
</reference>
<dbReference type="PROSITE" id="PS50109">
    <property type="entry name" value="HIS_KIN"/>
    <property type="match status" value="1"/>
</dbReference>
<dbReference type="SMART" id="SM00304">
    <property type="entry name" value="HAMP"/>
    <property type="match status" value="1"/>
</dbReference>
<dbReference type="InterPro" id="IPR010559">
    <property type="entry name" value="Sig_transdc_His_kin_internal"/>
</dbReference>
<keyword evidence="8" id="KW-1133">Transmembrane helix</keyword>
<keyword evidence="8" id="KW-0812">Transmembrane</keyword>
<gene>
    <name evidence="11" type="ORF">GND95_12265</name>
</gene>
<protein>
    <recommendedName>
        <fullName evidence="3">histidine kinase</fullName>
        <ecNumber evidence="3">2.7.13.3</ecNumber>
    </recommendedName>
</protein>
<dbReference type="InterPro" id="IPR050640">
    <property type="entry name" value="Bact_2-comp_sensor_kinase"/>
</dbReference>
<dbReference type="PANTHER" id="PTHR34220">
    <property type="entry name" value="SENSOR HISTIDINE KINASE YPDA"/>
    <property type="match status" value="1"/>
</dbReference>
<comment type="catalytic activity">
    <reaction evidence="1">
        <text>ATP + protein L-histidine = ADP + protein N-phospho-L-histidine.</text>
        <dbReference type="EC" id="2.7.13.3"/>
    </reaction>
</comment>
<dbReference type="AlphaFoldDB" id="A0A7C8LDD0"/>
<dbReference type="SUPFAM" id="SSF55874">
    <property type="entry name" value="ATPase domain of HSP90 chaperone/DNA topoisomerase II/histidine kinase"/>
    <property type="match status" value="1"/>
</dbReference>
<organism evidence="11 12">
    <name type="scientific">Defluviitalea raffinosedens</name>
    <dbReference type="NCBI Taxonomy" id="1450156"/>
    <lineage>
        <taxon>Bacteria</taxon>
        <taxon>Bacillati</taxon>
        <taxon>Bacillota</taxon>
        <taxon>Clostridia</taxon>
        <taxon>Lachnospirales</taxon>
        <taxon>Defluviitaleaceae</taxon>
        <taxon>Defluviitalea</taxon>
    </lineage>
</organism>
<evidence type="ECO:0000256" key="8">
    <source>
        <dbReference type="SAM" id="Phobius"/>
    </source>
</evidence>
<keyword evidence="4" id="KW-0597">Phosphoprotein</keyword>